<keyword evidence="2 10" id="KW-0820">tRNA-binding</keyword>
<feature type="binding site" evidence="10 13">
    <location>
        <begin position="232"/>
        <end position="233"/>
    </location>
    <ligand>
        <name>FMN</name>
        <dbReference type="ChEBI" id="CHEBI:58210"/>
    </ligand>
</feature>
<evidence type="ECO:0000256" key="3">
    <source>
        <dbReference type="ARBA" id="ARBA00022630"/>
    </source>
</evidence>
<feature type="site" description="Interacts with tRNA" evidence="10">
    <location>
        <position position="185"/>
    </location>
</feature>
<feature type="binding site" evidence="10">
    <location>
        <begin position="15"/>
        <end position="17"/>
    </location>
    <ligand>
        <name>FMN</name>
        <dbReference type="ChEBI" id="CHEBI:58210"/>
    </ligand>
</feature>
<reference evidence="15" key="1">
    <citation type="submission" date="2020-01" db="EMBL/GenBank/DDBJ databases">
        <authorList>
            <person name="Meier V. D."/>
            <person name="Meier V D."/>
        </authorList>
    </citation>
    <scope>NUCLEOTIDE SEQUENCE</scope>
    <source>
        <strain evidence="15">HLG_WM_MAG_07</strain>
    </source>
</reference>
<feature type="site" description="Interacts with tRNA" evidence="10">
    <location>
        <position position="95"/>
    </location>
</feature>
<keyword evidence="6 10" id="KW-0521">NADP</keyword>
<feature type="domain" description="DUS-like FMN-binding" evidence="14">
    <location>
        <begin position="13"/>
        <end position="314"/>
    </location>
</feature>
<dbReference type="NCBIfam" id="NF008774">
    <property type="entry name" value="PRK11815.1"/>
    <property type="match status" value="1"/>
</dbReference>
<keyword evidence="7 10" id="KW-0694">RNA-binding</keyword>
<evidence type="ECO:0000256" key="13">
    <source>
        <dbReference type="PIRSR" id="PIRSR006621-2"/>
    </source>
</evidence>
<comment type="function">
    <text evidence="9 10">Catalyzes the synthesis of 5,6-dihydrouridine (D), a modified base found in the D-loop of most tRNAs, via the reduction of the C5-C6 double bond in target uridines. Specifically modifies U20 and U20a in tRNAs.</text>
</comment>
<dbReference type="GO" id="GO:0102264">
    <property type="term" value="F:tRNA-dihydrouridine20 synthase activity"/>
    <property type="evidence" value="ECO:0007669"/>
    <property type="project" value="UniProtKB-EC"/>
</dbReference>
<keyword evidence="13" id="KW-0547">Nucleotide-binding</keyword>
<gene>
    <name evidence="10" type="primary">dusA</name>
    <name evidence="15" type="ORF">HELGO_WM10613</name>
</gene>
<dbReference type="Gene3D" id="3.20.20.70">
    <property type="entry name" value="Aldolase class I"/>
    <property type="match status" value="1"/>
</dbReference>
<dbReference type="GO" id="GO:0000049">
    <property type="term" value="F:tRNA binding"/>
    <property type="evidence" value="ECO:0007669"/>
    <property type="project" value="UniProtKB-UniRule"/>
</dbReference>
<feature type="binding site" evidence="10 13">
    <location>
        <position position="138"/>
    </location>
    <ligand>
        <name>FMN</name>
        <dbReference type="ChEBI" id="CHEBI:58210"/>
    </ligand>
</feature>
<dbReference type="InterPro" id="IPR013785">
    <property type="entry name" value="Aldolase_TIM"/>
</dbReference>
<evidence type="ECO:0000256" key="11">
    <source>
        <dbReference type="PIRNR" id="PIRNR006621"/>
    </source>
</evidence>
<feature type="binding site" evidence="10 13">
    <location>
        <position position="170"/>
    </location>
    <ligand>
        <name>FMN</name>
        <dbReference type="ChEBI" id="CHEBI:58210"/>
    </ligand>
</feature>
<name>A0A6S6SG62_9GAMM</name>
<keyword evidence="8 10" id="KW-0560">Oxidoreductase</keyword>
<feature type="binding site" evidence="10 13">
    <location>
        <begin position="210"/>
        <end position="212"/>
    </location>
    <ligand>
        <name>FMN</name>
        <dbReference type="ChEBI" id="CHEBI:58210"/>
    </ligand>
</feature>
<dbReference type="PANTHER" id="PTHR42907">
    <property type="entry name" value="FMN-LINKED OXIDOREDUCTASES SUPERFAMILY PROTEIN"/>
    <property type="match status" value="1"/>
</dbReference>
<evidence type="ECO:0000259" key="14">
    <source>
        <dbReference type="Pfam" id="PF01207"/>
    </source>
</evidence>
<feature type="site" description="Interacts with tRNA; defines subfamily-specific binding signature" evidence="10">
    <location>
        <position position="182"/>
    </location>
</feature>
<evidence type="ECO:0000313" key="15">
    <source>
        <dbReference type="EMBL" id="CAA6801955.1"/>
    </source>
</evidence>
<dbReference type="InterPro" id="IPR004653">
    <property type="entry name" value="DusA"/>
</dbReference>
<dbReference type="PIRSF" id="PIRSF006621">
    <property type="entry name" value="Dus"/>
    <property type="match status" value="1"/>
</dbReference>
<evidence type="ECO:0000256" key="12">
    <source>
        <dbReference type="PIRSR" id="PIRSR006621-1"/>
    </source>
</evidence>
<dbReference type="PROSITE" id="PS01136">
    <property type="entry name" value="UPF0034"/>
    <property type="match status" value="1"/>
</dbReference>
<dbReference type="AlphaFoldDB" id="A0A6S6SG62"/>
<dbReference type="InterPro" id="IPR001269">
    <property type="entry name" value="DUS_fam"/>
</dbReference>
<dbReference type="InterPro" id="IPR035587">
    <property type="entry name" value="DUS-like_FMN-bd"/>
</dbReference>
<feature type="binding site" evidence="10 13">
    <location>
        <position position="68"/>
    </location>
    <ligand>
        <name>FMN</name>
        <dbReference type="ChEBI" id="CHEBI:58210"/>
    </ligand>
</feature>
<organism evidence="15">
    <name type="scientific">uncultured Thiotrichaceae bacterium</name>
    <dbReference type="NCBI Taxonomy" id="298394"/>
    <lineage>
        <taxon>Bacteria</taxon>
        <taxon>Pseudomonadati</taxon>
        <taxon>Pseudomonadota</taxon>
        <taxon>Gammaproteobacteria</taxon>
        <taxon>Thiotrichales</taxon>
        <taxon>Thiotrichaceae</taxon>
        <taxon>environmental samples</taxon>
    </lineage>
</organism>
<dbReference type="SUPFAM" id="SSF51395">
    <property type="entry name" value="FMN-linked oxidoreductases"/>
    <property type="match status" value="1"/>
</dbReference>
<dbReference type="EMBL" id="CACVAY010000010">
    <property type="protein sequence ID" value="CAA6801955.1"/>
    <property type="molecule type" value="Genomic_DNA"/>
</dbReference>
<proteinExistence type="inferred from homology"/>
<dbReference type="CDD" id="cd02801">
    <property type="entry name" value="DUS_like_FMN"/>
    <property type="match status" value="1"/>
</dbReference>
<evidence type="ECO:0000256" key="10">
    <source>
        <dbReference type="HAMAP-Rule" id="MF_02041"/>
    </source>
</evidence>
<dbReference type="Pfam" id="PF01207">
    <property type="entry name" value="Dus"/>
    <property type="match status" value="1"/>
</dbReference>
<comment type="similarity">
    <text evidence="10">Belongs to the Dus family. DusA subfamily.</text>
</comment>
<feature type="site" description="Interacts with tRNA; defines subfamily-specific binding signature" evidence="10">
    <location>
        <position position="301"/>
    </location>
</feature>
<comment type="cofactor">
    <cofactor evidence="1 10 11 13">
        <name>FMN</name>
        <dbReference type="ChEBI" id="CHEBI:58210"/>
    </cofactor>
</comment>
<evidence type="ECO:0000256" key="9">
    <source>
        <dbReference type="ARBA" id="ARBA00058013"/>
    </source>
</evidence>
<keyword evidence="3 10" id="KW-0285">Flavoprotein</keyword>
<evidence type="ECO:0000256" key="6">
    <source>
        <dbReference type="ARBA" id="ARBA00022857"/>
    </source>
</evidence>
<dbReference type="HAMAP" id="MF_02041">
    <property type="entry name" value="DusA_subfam"/>
    <property type="match status" value="1"/>
</dbReference>
<dbReference type="InterPro" id="IPR018517">
    <property type="entry name" value="tRNA_hU_synthase_CS"/>
</dbReference>
<comment type="catalytic activity">
    <reaction evidence="10">
        <text>5,6-dihydrouridine(20) in tRNA + NAD(+) = uridine(20) in tRNA + NADH + H(+)</text>
        <dbReference type="Rhea" id="RHEA:53340"/>
        <dbReference type="Rhea" id="RHEA-COMP:13533"/>
        <dbReference type="Rhea" id="RHEA-COMP:13534"/>
        <dbReference type="ChEBI" id="CHEBI:15378"/>
        <dbReference type="ChEBI" id="CHEBI:57540"/>
        <dbReference type="ChEBI" id="CHEBI:57945"/>
        <dbReference type="ChEBI" id="CHEBI:65315"/>
        <dbReference type="ChEBI" id="CHEBI:74443"/>
        <dbReference type="EC" id="1.3.1.91"/>
    </reaction>
</comment>
<dbReference type="FunFam" id="3.20.20.70:FF:000083">
    <property type="entry name" value="tRNA-dihydrouridine(20/20a) synthase"/>
    <property type="match status" value="1"/>
</dbReference>
<comment type="catalytic activity">
    <reaction evidence="10">
        <text>5,6-dihydrouridine(20a) in tRNA + NADP(+) = uridine(20a) in tRNA + NADPH + H(+)</text>
        <dbReference type="Rhea" id="RHEA:53344"/>
        <dbReference type="Rhea" id="RHEA-COMP:13535"/>
        <dbReference type="Rhea" id="RHEA-COMP:13536"/>
        <dbReference type="ChEBI" id="CHEBI:15378"/>
        <dbReference type="ChEBI" id="CHEBI:57783"/>
        <dbReference type="ChEBI" id="CHEBI:58349"/>
        <dbReference type="ChEBI" id="CHEBI:65315"/>
        <dbReference type="ChEBI" id="CHEBI:74443"/>
    </reaction>
</comment>
<comment type="catalytic activity">
    <reaction evidence="10">
        <text>5,6-dihydrouridine(20a) in tRNA + NAD(+) = uridine(20a) in tRNA + NADH + H(+)</text>
        <dbReference type="Rhea" id="RHEA:53348"/>
        <dbReference type="Rhea" id="RHEA-COMP:13535"/>
        <dbReference type="Rhea" id="RHEA-COMP:13536"/>
        <dbReference type="ChEBI" id="CHEBI:15378"/>
        <dbReference type="ChEBI" id="CHEBI:57540"/>
        <dbReference type="ChEBI" id="CHEBI:57945"/>
        <dbReference type="ChEBI" id="CHEBI:65315"/>
        <dbReference type="ChEBI" id="CHEBI:74443"/>
    </reaction>
</comment>
<dbReference type="GO" id="GO:0010181">
    <property type="term" value="F:FMN binding"/>
    <property type="evidence" value="ECO:0007669"/>
    <property type="project" value="UniProtKB-UniRule"/>
</dbReference>
<comment type="similarity">
    <text evidence="11">Belongs to the dus family.</text>
</comment>
<dbReference type="EC" id="1.3.1.91" evidence="10"/>
<keyword evidence="5 10" id="KW-0819">tRNA processing</keyword>
<sequence length="329" mass="37424">MNETIIPSRRFCVAPMLDWTDRHERYFLRLISKHAWLYTEMVTTGALIYGDTDRYLRFSEEEHPVALQLGGSDPHDMAHCTGLAADYGYDEVNINVGCPSERVQKGAFGACLMLEPSLIAECIRAMHDKAPEMPITVKNRIGVDDQDSYQLLCDFVGTVSEAGCETFIVHARKALLKGLSPKENREIPPLNYETVHRLKQDFPHVEIIINGGFKTLEESLAQLDYVDGVMMGREAYHNPYILSNVDRMFYNVSGVPLSRSEIFEELLIYVRNELAGNTSLKHMTRHVLGLFHGMQGAKAWRRYLSENAYHRESGVEILEVARNFVLPKP</sequence>
<dbReference type="GO" id="GO:0050660">
    <property type="term" value="F:flavin adenine dinucleotide binding"/>
    <property type="evidence" value="ECO:0007669"/>
    <property type="project" value="InterPro"/>
</dbReference>
<evidence type="ECO:0000256" key="1">
    <source>
        <dbReference type="ARBA" id="ARBA00001917"/>
    </source>
</evidence>
<comment type="caution">
    <text evidence="10">Lacks conserved residue(s) required for the propagation of feature annotation.</text>
</comment>
<dbReference type="Gene3D" id="1.20.120.1460">
    <property type="match status" value="1"/>
</dbReference>
<dbReference type="NCBIfam" id="TIGR00742">
    <property type="entry name" value="yjbN"/>
    <property type="match status" value="1"/>
</dbReference>
<evidence type="ECO:0000256" key="7">
    <source>
        <dbReference type="ARBA" id="ARBA00022884"/>
    </source>
</evidence>
<protein>
    <recommendedName>
        <fullName evidence="10">tRNA-dihydrouridine(20/20a) synthase</fullName>
        <ecNumber evidence="10">1.3.1.91</ecNumber>
    </recommendedName>
    <alternativeName>
        <fullName evidence="10">U20-specific dihydrouridine synthase</fullName>
        <shortName evidence="10">U20-specific Dus</shortName>
    </alternativeName>
    <alternativeName>
        <fullName evidence="10">tRNA-dihydrouridine synthase A</fullName>
    </alternativeName>
</protein>
<evidence type="ECO:0000256" key="8">
    <source>
        <dbReference type="ARBA" id="ARBA00023002"/>
    </source>
</evidence>
<accession>A0A6S6SG62</accession>
<evidence type="ECO:0000256" key="2">
    <source>
        <dbReference type="ARBA" id="ARBA00022555"/>
    </source>
</evidence>
<evidence type="ECO:0000256" key="5">
    <source>
        <dbReference type="ARBA" id="ARBA00022694"/>
    </source>
</evidence>
<evidence type="ECO:0000256" key="4">
    <source>
        <dbReference type="ARBA" id="ARBA00022643"/>
    </source>
</evidence>
<feature type="active site" description="Proton donor" evidence="10 12">
    <location>
        <position position="98"/>
    </location>
</feature>
<keyword evidence="4 10" id="KW-0288">FMN</keyword>
<comment type="catalytic activity">
    <reaction evidence="10">
        <text>5,6-dihydrouridine(20) in tRNA + NADP(+) = uridine(20) in tRNA + NADPH + H(+)</text>
        <dbReference type="Rhea" id="RHEA:53336"/>
        <dbReference type="Rhea" id="RHEA-COMP:13533"/>
        <dbReference type="Rhea" id="RHEA-COMP:13534"/>
        <dbReference type="ChEBI" id="CHEBI:15378"/>
        <dbReference type="ChEBI" id="CHEBI:57783"/>
        <dbReference type="ChEBI" id="CHEBI:58349"/>
        <dbReference type="ChEBI" id="CHEBI:65315"/>
        <dbReference type="ChEBI" id="CHEBI:74443"/>
        <dbReference type="EC" id="1.3.1.91"/>
    </reaction>
</comment>
<dbReference type="PANTHER" id="PTHR42907:SF1">
    <property type="entry name" value="FMN-LINKED OXIDOREDUCTASES SUPERFAMILY PROTEIN"/>
    <property type="match status" value="1"/>
</dbReference>